<feature type="transmembrane region" description="Helical" evidence="1">
    <location>
        <begin position="83"/>
        <end position="107"/>
    </location>
</feature>
<feature type="transmembrane region" description="Helical" evidence="1">
    <location>
        <begin position="20"/>
        <end position="40"/>
    </location>
</feature>
<comment type="caution">
    <text evidence="2">The sequence shown here is derived from an EMBL/GenBank/DDBJ whole genome shotgun (WGS) entry which is preliminary data.</text>
</comment>
<keyword evidence="1" id="KW-1133">Transmembrane helix</keyword>
<organism evidence="2 3">
    <name type="scientific">Euplotes crassus</name>
    <dbReference type="NCBI Taxonomy" id="5936"/>
    <lineage>
        <taxon>Eukaryota</taxon>
        <taxon>Sar</taxon>
        <taxon>Alveolata</taxon>
        <taxon>Ciliophora</taxon>
        <taxon>Intramacronucleata</taxon>
        <taxon>Spirotrichea</taxon>
        <taxon>Hypotrichia</taxon>
        <taxon>Euplotida</taxon>
        <taxon>Euplotidae</taxon>
        <taxon>Moneuplotes</taxon>
    </lineage>
</organism>
<reference evidence="2" key="1">
    <citation type="submission" date="2023-07" db="EMBL/GenBank/DDBJ databases">
        <authorList>
            <consortium name="AG Swart"/>
            <person name="Singh M."/>
            <person name="Singh A."/>
            <person name="Seah K."/>
            <person name="Emmerich C."/>
        </authorList>
    </citation>
    <scope>NUCLEOTIDE SEQUENCE</scope>
    <source>
        <strain evidence="2">DP1</strain>
    </source>
</reference>
<feature type="transmembrane region" description="Helical" evidence="1">
    <location>
        <begin position="119"/>
        <end position="137"/>
    </location>
</feature>
<dbReference type="Proteomes" id="UP001295684">
    <property type="component" value="Unassembled WGS sequence"/>
</dbReference>
<keyword evidence="1" id="KW-0812">Transmembrane</keyword>
<protein>
    <recommendedName>
        <fullName evidence="4">Transmembrane protein</fullName>
    </recommendedName>
</protein>
<evidence type="ECO:0008006" key="4">
    <source>
        <dbReference type="Google" id="ProtNLM"/>
    </source>
</evidence>
<keyword evidence="3" id="KW-1185">Reference proteome</keyword>
<feature type="transmembrane region" description="Helical" evidence="1">
    <location>
        <begin position="234"/>
        <end position="253"/>
    </location>
</feature>
<feature type="transmembrane region" description="Helical" evidence="1">
    <location>
        <begin position="52"/>
        <end position="71"/>
    </location>
</feature>
<name>A0AAD1XGJ5_EUPCR</name>
<accession>A0AAD1XGJ5</accession>
<keyword evidence="1" id="KW-0472">Membrane</keyword>
<evidence type="ECO:0000256" key="1">
    <source>
        <dbReference type="SAM" id="Phobius"/>
    </source>
</evidence>
<feature type="transmembrane region" description="Helical" evidence="1">
    <location>
        <begin position="210"/>
        <end position="227"/>
    </location>
</feature>
<evidence type="ECO:0000313" key="3">
    <source>
        <dbReference type="Proteomes" id="UP001295684"/>
    </source>
</evidence>
<feature type="transmembrane region" description="Helical" evidence="1">
    <location>
        <begin position="173"/>
        <end position="190"/>
    </location>
</feature>
<dbReference type="EMBL" id="CAMPGE010012944">
    <property type="protein sequence ID" value="CAI2371697.1"/>
    <property type="molecule type" value="Genomic_DNA"/>
</dbReference>
<feature type="transmembrane region" description="Helical" evidence="1">
    <location>
        <begin position="259"/>
        <end position="279"/>
    </location>
</feature>
<dbReference type="AlphaFoldDB" id="A0AAD1XGJ5"/>
<proteinExistence type="predicted"/>
<evidence type="ECO:0000313" key="2">
    <source>
        <dbReference type="EMBL" id="CAI2371697.1"/>
    </source>
</evidence>
<sequence length="321" mass="37355">MVLGHIAQSLTLNLIGPDSILLLILKAVVPVFVIAYYIILERYKDTELMTDDFILYFVQLVVFWHFYSRIIRSAFEVCKKTQGAIWFYLPLLAIFFIFKIVWIFTFAVQIERTIYWRRYIFEIIYVVMQIINGTILGEMSQDFWYFVADCLIGTQVYTIFFRDELNYSVFNSFTPILLAILTFLLVKGLLINHKFKDQLCMVKTIGKHDAIYLILVYALVSFLTYTIDFFANTYWAALGFIYVFHNIIIFPSLMESKLIIPLITSTIFMGLVALLQLHIMNHSPNPYPRDLTINEDLSTNTPNGHNLLSFIANAIQCQVAD</sequence>
<gene>
    <name evidence="2" type="ORF">ECRASSUSDP1_LOCUS13022</name>
</gene>